<sequence>MRMSAYTPTELELEASKELPPADQLAGRFPIAHPAKRASDAEYERIMSTLAFGRDFTDYMAVADWNREVGWHNLRLEPFGPITLSPAAAVLHYGQEIFEGLKAYRHVDGSITSFRPRYNAARLNASARRLALPELDEEVFMSAVVDLVRADRRWVPAEQGTSLYLRPFMIATEAFLGVHSAGQVSFYLIASPSGSYFKGADKGVRIWVDKKYHRAGPGGTGMAKCGGNYAASLLPQNLAAEKGYAQVCFLDTTQTYLEELGGMNVFVVRKDGSVITPRLTGVILEGNTRSAICQILRDEGVGVKEQDIALTDLLADIDSGAVTEIFACGTAAVITPITGLGSDDFQVELPIGEQTERLASKLTDIQNGVVADPYGWTYKICD</sequence>
<keyword evidence="10" id="KW-0663">Pyridoxal phosphate</keyword>
<dbReference type="SUPFAM" id="SSF56752">
    <property type="entry name" value="D-aminoacid aminotransferase-like PLP-dependent enzymes"/>
    <property type="match status" value="1"/>
</dbReference>
<evidence type="ECO:0000256" key="14">
    <source>
        <dbReference type="ARBA" id="ARBA00049229"/>
    </source>
</evidence>
<dbReference type="InterPro" id="IPR005786">
    <property type="entry name" value="B_amino_transII"/>
</dbReference>
<evidence type="ECO:0000256" key="11">
    <source>
        <dbReference type="ARBA" id="ARBA00023304"/>
    </source>
</evidence>
<comment type="similarity">
    <text evidence="5">Belongs to the class-IV pyridoxal-phosphate-dependent aminotransferase family.</text>
</comment>
<organism evidence="16 17">
    <name type="scientific">Winkia neuii</name>
    <dbReference type="NCBI Taxonomy" id="33007"/>
    <lineage>
        <taxon>Bacteria</taxon>
        <taxon>Bacillati</taxon>
        <taxon>Actinomycetota</taxon>
        <taxon>Actinomycetes</taxon>
        <taxon>Actinomycetales</taxon>
        <taxon>Actinomycetaceae</taxon>
        <taxon>Winkia</taxon>
    </lineage>
</organism>
<dbReference type="NCBIfam" id="NF009897">
    <property type="entry name" value="PRK13357.1"/>
    <property type="match status" value="1"/>
</dbReference>
<dbReference type="PIRSF" id="PIRSF006468">
    <property type="entry name" value="BCAT1"/>
    <property type="match status" value="1"/>
</dbReference>
<evidence type="ECO:0000313" key="17">
    <source>
        <dbReference type="Proteomes" id="UP000235122"/>
    </source>
</evidence>
<dbReference type="GO" id="GO:0009099">
    <property type="term" value="P:L-valine biosynthetic process"/>
    <property type="evidence" value="ECO:0007669"/>
    <property type="project" value="UniProtKB-UniPathway"/>
</dbReference>
<dbReference type="GO" id="GO:0052654">
    <property type="term" value="F:L-leucine-2-oxoglutarate transaminase activity"/>
    <property type="evidence" value="ECO:0007669"/>
    <property type="project" value="RHEA"/>
</dbReference>
<evidence type="ECO:0000256" key="13">
    <source>
        <dbReference type="ARBA" id="ARBA00048798"/>
    </source>
</evidence>
<comment type="pathway">
    <text evidence="2">Amino-acid biosynthesis; L-isoleucine biosynthesis; L-isoleucine from 2-oxobutanoate: step 4/4.</text>
</comment>
<dbReference type="InterPro" id="IPR001544">
    <property type="entry name" value="Aminotrans_IV"/>
</dbReference>
<dbReference type="RefSeq" id="WP_024332412.1">
    <property type="nucleotide sequence ID" value="NZ_JASOXK010000017.1"/>
</dbReference>
<comment type="catalytic activity">
    <reaction evidence="13">
        <text>L-isoleucine + 2-oxoglutarate = (S)-3-methyl-2-oxopentanoate + L-glutamate</text>
        <dbReference type="Rhea" id="RHEA:24801"/>
        <dbReference type="ChEBI" id="CHEBI:16810"/>
        <dbReference type="ChEBI" id="CHEBI:29985"/>
        <dbReference type="ChEBI" id="CHEBI:35146"/>
        <dbReference type="ChEBI" id="CHEBI:58045"/>
        <dbReference type="EC" id="2.6.1.42"/>
    </reaction>
</comment>
<dbReference type="Pfam" id="PF01063">
    <property type="entry name" value="Aminotran_4"/>
    <property type="match status" value="1"/>
</dbReference>
<dbReference type="GO" id="GO:0009097">
    <property type="term" value="P:isoleucine biosynthetic process"/>
    <property type="evidence" value="ECO:0007669"/>
    <property type="project" value="UniProtKB-UniPathway"/>
</dbReference>
<dbReference type="STRING" id="33007.HMPREF3198_01123"/>
<evidence type="ECO:0000256" key="5">
    <source>
        <dbReference type="ARBA" id="ARBA00009320"/>
    </source>
</evidence>
<dbReference type="EMBL" id="PKKO01000007">
    <property type="protein sequence ID" value="PKY71462.1"/>
    <property type="molecule type" value="Genomic_DNA"/>
</dbReference>
<comment type="catalytic activity">
    <reaction evidence="12">
        <text>L-valine + 2-oxoglutarate = 3-methyl-2-oxobutanoate + L-glutamate</text>
        <dbReference type="Rhea" id="RHEA:24813"/>
        <dbReference type="ChEBI" id="CHEBI:11851"/>
        <dbReference type="ChEBI" id="CHEBI:16810"/>
        <dbReference type="ChEBI" id="CHEBI:29985"/>
        <dbReference type="ChEBI" id="CHEBI:57762"/>
        <dbReference type="EC" id="2.6.1.42"/>
    </reaction>
</comment>
<keyword evidence="9 16" id="KW-0808">Transferase</keyword>
<dbReference type="AlphaFoldDB" id="A0A2I1IK43"/>
<keyword evidence="8" id="KW-0028">Amino-acid biosynthesis</keyword>
<dbReference type="Proteomes" id="UP000235122">
    <property type="component" value="Unassembled WGS sequence"/>
</dbReference>
<dbReference type="UniPathway" id="UPA00047">
    <property type="reaction ID" value="UER00058"/>
</dbReference>
<evidence type="ECO:0000256" key="7">
    <source>
        <dbReference type="ARBA" id="ARBA00022576"/>
    </source>
</evidence>
<evidence type="ECO:0000256" key="8">
    <source>
        <dbReference type="ARBA" id="ARBA00022605"/>
    </source>
</evidence>
<evidence type="ECO:0000256" key="3">
    <source>
        <dbReference type="ARBA" id="ARBA00004931"/>
    </source>
</evidence>
<evidence type="ECO:0000256" key="9">
    <source>
        <dbReference type="ARBA" id="ARBA00022679"/>
    </source>
</evidence>
<dbReference type="InterPro" id="IPR033939">
    <property type="entry name" value="BCAT_family"/>
</dbReference>
<dbReference type="UniPathway" id="UPA00049">
    <property type="reaction ID" value="UER00062"/>
</dbReference>
<evidence type="ECO:0000256" key="1">
    <source>
        <dbReference type="ARBA" id="ARBA00001933"/>
    </source>
</evidence>
<keyword evidence="11" id="KW-0100">Branched-chain amino acid biosynthesis</keyword>
<keyword evidence="7 16" id="KW-0032">Aminotransferase</keyword>
<proteinExistence type="inferred from homology"/>
<dbReference type="PANTHER" id="PTHR11825:SF44">
    <property type="entry name" value="BRANCHED-CHAIN-AMINO-ACID AMINOTRANSFERASE"/>
    <property type="match status" value="1"/>
</dbReference>
<dbReference type="InterPro" id="IPR043131">
    <property type="entry name" value="BCAT-like_N"/>
</dbReference>
<evidence type="ECO:0000313" key="16">
    <source>
        <dbReference type="EMBL" id="PKY71462.1"/>
    </source>
</evidence>
<dbReference type="GO" id="GO:0052656">
    <property type="term" value="F:L-isoleucine-2-oxoglutarate transaminase activity"/>
    <property type="evidence" value="ECO:0007669"/>
    <property type="project" value="RHEA"/>
</dbReference>
<comment type="caution">
    <text evidence="16">The sequence shown here is derived from an EMBL/GenBank/DDBJ whole genome shotgun (WGS) entry which is preliminary data.</text>
</comment>
<dbReference type="NCBIfam" id="TIGR01123">
    <property type="entry name" value="ilvE_II"/>
    <property type="match status" value="1"/>
</dbReference>
<keyword evidence="17" id="KW-1185">Reference proteome</keyword>
<dbReference type="Gene3D" id="3.20.10.10">
    <property type="entry name" value="D-amino Acid Aminotransferase, subunit A, domain 2"/>
    <property type="match status" value="1"/>
</dbReference>
<comment type="pathway">
    <text evidence="4">Amino-acid biosynthesis; L-leucine biosynthesis; L-leucine from 3-methyl-2-oxobutanoate: step 4/4.</text>
</comment>
<evidence type="ECO:0000256" key="4">
    <source>
        <dbReference type="ARBA" id="ARBA00005072"/>
    </source>
</evidence>
<dbReference type="EC" id="2.6.1.42" evidence="6"/>
<evidence type="ECO:0000256" key="2">
    <source>
        <dbReference type="ARBA" id="ARBA00004824"/>
    </source>
</evidence>
<dbReference type="InterPro" id="IPR036038">
    <property type="entry name" value="Aminotransferase-like"/>
</dbReference>
<dbReference type="PANTHER" id="PTHR11825">
    <property type="entry name" value="SUBGROUP IIII AMINOTRANSFERASE"/>
    <property type="match status" value="1"/>
</dbReference>
<comment type="cofactor">
    <cofactor evidence="1">
        <name>pyridoxal 5'-phosphate</name>
        <dbReference type="ChEBI" id="CHEBI:597326"/>
    </cofactor>
</comment>
<dbReference type="GO" id="GO:0009098">
    <property type="term" value="P:L-leucine biosynthetic process"/>
    <property type="evidence" value="ECO:0007669"/>
    <property type="project" value="UniProtKB-UniPathway"/>
</dbReference>
<gene>
    <name evidence="16" type="ORF">CYJ19_10945</name>
</gene>
<dbReference type="CDD" id="cd01557">
    <property type="entry name" value="BCAT_beta_family"/>
    <property type="match status" value="1"/>
</dbReference>
<comment type="catalytic activity">
    <reaction evidence="14">
        <text>L-leucine + 2-oxoglutarate = 4-methyl-2-oxopentanoate + L-glutamate</text>
        <dbReference type="Rhea" id="RHEA:18321"/>
        <dbReference type="ChEBI" id="CHEBI:16810"/>
        <dbReference type="ChEBI" id="CHEBI:17865"/>
        <dbReference type="ChEBI" id="CHEBI:29985"/>
        <dbReference type="ChEBI" id="CHEBI:57427"/>
        <dbReference type="EC" id="2.6.1.42"/>
    </reaction>
</comment>
<dbReference type="GeneID" id="35865910"/>
<dbReference type="GO" id="GO:0052655">
    <property type="term" value="F:L-valine-2-oxoglutarate transaminase activity"/>
    <property type="evidence" value="ECO:0007669"/>
    <property type="project" value="RHEA"/>
</dbReference>
<comment type="pathway">
    <text evidence="3">Amino-acid biosynthesis; L-valine biosynthesis; L-valine from pyruvate: step 4/4.</text>
</comment>
<name>A0A2I1IK43_9ACTO</name>
<dbReference type="UniPathway" id="UPA00048">
    <property type="reaction ID" value="UER00073"/>
</dbReference>
<evidence type="ECO:0000256" key="10">
    <source>
        <dbReference type="ARBA" id="ARBA00022898"/>
    </source>
</evidence>
<dbReference type="InterPro" id="IPR043132">
    <property type="entry name" value="BCAT-like_C"/>
</dbReference>
<evidence type="ECO:0000256" key="15">
    <source>
        <dbReference type="PIRSR" id="PIRSR006468-1"/>
    </source>
</evidence>
<feature type="modified residue" description="N6-(pyridoxal phosphate)lysine" evidence="15">
    <location>
        <position position="224"/>
    </location>
</feature>
<protein>
    <recommendedName>
        <fullName evidence="6">branched-chain-amino-acid transaminase</fullName>
        <ecNumber evidence="6">2.6.1.42</ecNumber>
    </recommendedName>
</protein>
<evidence type="ECO:0000256" key="6">
    <source>
        <dbReference type="ARBA" id="ARBA00013053"/>
    </source>
</evidence>
<evidence type="ECO:0000256" key="12">
    <source>
        <dbReference type="ARBA" id="ARBA00048212"/>
    </source>
</evidence>
<dbReference type="Gene3D" id="3.30.470.10">
    <property type="match status" value="1"/>
</dbReference>
<reference evidence="16 17" key="1">
    <citation type="submission" date="2017-12" db="EMBL/GenBank/DDBJ databases">
        <title>Phylogenetic diversity of female urinary microbiome.</title>
        <authorList>
            <person name="Thomas-White K."/>
            <person name="Wolfe A.J."/>
        </authorList>
    </citation>
    <scope>NUCLEOTIDE SEQUENCE [LARGE SCALE GENOMIC DNA]</scope>
    <source>
        <strain evidence="16 17">UMB0402</strain>
    </source>
</reference>
<accession>A0A2I1IK43</accession>